<name>A0A6C0IC94_9ZZZZ</name>
<dbReference type="GO" id="GO:0003676">
    <property type="term" value="F:nucleic acid binding"/>
    <property type="evidence" value="ECO:0007669"/>
    <property type="project" value="InterPro"/>
</dbReference>
<dbReference type="InterPro" id="IPR003615">
    <property type="entry name" value="HNH_nuc"/>
</dbReference>
<dbReference type="EMBL" id="MN740153">
    <property type="protein sequence ID" value="QHT90200.1"/>
    <property type="molecule type" value="Genomic_DNA"/>
</dbReference>
<sequence>MRIELWILLIAAVCVANIYTDGKYLKLLYKWKKLYQIIGIILGALFLYYVIKKNPMKTGEILQASNDYLKYLPMDKNSIGFISPILDFTSRQNLYKNESMGYPVARMPTTDLRSPGKYGQRAESLLTNNFVGDIRSPGKFVQVQQSNNGLEGGTRLMNSGKKGSKRSVSETKKKFVASRQNWQCGHCNKQLSAWFEVDHKIRLEYGGDNHIDNLVALCRECHGEKTAMENL</sequence>
<evidence type="ECO:0000256" key="1">
    <source>
        <dbReference type="SAM" id="Phobius"/>
    </source>
</evidence>
<dbReference type="AlphaFoldDB" id="A0A6C0IC94"/>
<dbReference type="GO" id="GO:0004519">
    <property type="term" value="F:endonuclease activity"/>
    <property type="evidence" value="ECO:0007669"/>
    <property type="project" value="InterPro"/>
</dbReference>
<evidence type="ECO:0000259" key="2">
    <source>
        <dbReference type="SMART" id="SM00507"/>
    </source>
</evidence>
<evidence type="ECO:0000313" key="3">
    <source>
        <dbReference type="EMBL" id="QHT90200.1"/>
    </source>
</evidence>
<reference evidence="3" key="1">
    <citation type="journal article" date="2020" name="Nature">
        <title>Giant virus diversity and host interactions through global metagenomics.</title>
        <authorList>
            <person name="Schulz F."/>
            <person name="Roux S."/>
            <person name="Paez-Espino D."/>
            <person name="Jungbluth S."/>
            <person name="Walsh D.A."/>
            <person name="Denef V.J."/>
            <person name="McMahon K.D."/>
            <person name="Konstantinidis K.T."/>
            <person name="Eloe-Fadrosh E.A."/>
            <person name="Kyrpides N.C."/>
            <person name="Woyke T."/>
        </authorList>
    </citation>
    <scope>NUCLEOTIDE SEQUENCE</scope>
    <source>
        <strain evidence="3">GVMAG-M-3300023184-68</strain>
    </source>
</reference>
<dbReference type="InterPro" id="IPR002711">
    <property type="entry name" value="HNH"/>
</dbReference>
<proteinExistence type="predicted"/>
<organism evidence="3">
    <name type="scientific">viral metagenome</name>
    <dbReference type="NCBI Taxonomy" id="1070528"/>
    <lineage>
        <taxon>unclassified sequences</taxon>
        <taxon>metagenomes</taxon>
        <taxon>organismal metagenomes</taxon>
    </lineage>
</organism>
<protein>
    <recommendedName>
        <fullName evidence="2">HNH nuclease domain-containing protein</fullName>
    </recommendedName>
</protein>
<dbReference type="CDD" id="cd00085">
    <property type="entry name" value="HNHc"/>
    <property type="match status" value="1"/>
</dbReference>
<dbReference type="Gene3D" id="1.10.30.50">
    <property type="match status" value="1"/>
</dbReference>
<keyword evidence="1" id="KW-1133">Transmembrane helix</keyword>
<dbReference type="SMART" id="SM00507">
    <property type="entry name" value="HNHc"/>
    <property type="match status" value="1"/>
</dbReference>
<dbReference type="Pfam" id="PF01844">
    <property type="entry name" value="HNH"/>
    <property type="match status" value="1"/>
</dbReference>
<keyword evidence="1" id="KW-0812">Transmembrane</keyword>
<feature type="transmembrane region" description="Helical" evidence="1">
    <location>
        <begin position="34"/>
        <end position="51"/>
    </location>
</feature>
<accession>A0A6C0IC94</accession>
<feature type="domain" description="HNH nuclease" evidence="2">
    <location>
        <begin position="171"/>
        <end position="223"/>
    </location>
</feature>
<keyword evidence="1" id="KW-0472">Membrane</keyword>
<dbReference type="GO" id="GO:0008270">
    <property type="term" value="F:zinc ion binding"/>
    <property type="evidence" value="ECO:0007669"/>
    <property type="project" value="InterPro"/>
</dbReference>